<protein>
    <recommendedName>
        <fullName evidence="1">Glycosyl transferase family 1 domain-containing protein</fullName>
    </recommendedName>
</protein>
<dbReference type="Pfam" id="PF00534">
    <property type="entry name" value="Glycos_transf_1"/>
    <property type="match status" value="1"/>
</dbReference>
<sequence length="399" mass="47195">MVLKILAIGDVGNYIKTLSKFTKKSKIHIINFPKDGAGIYTYDEDVELFDSYKVTNQIKKINKIKDQYDLCIVMGTGERIAYLSDLNYIAYYVGRDVDAPRFVKNSKEEWNEEPLHRLNVFERLFYKLAFKNAIAHVASLWVFDHLRKFTKNGIRMDRKAIDPTIFKDDEKTLEKKKERFTFFCPGRIERFKGTDLLWNALSLCKADFEIHQVEWFGETNEEEKEFKKKMLANVPPQVKLIPMIKRKEMRRYYDFADAVIGNLYLGFYEYVEMEGVFCKKPVINYANPNKKILLNDKFVDSPFLPHANDPKSIAEIIDKTVSSEEFRNKLLEEENKFVSEISDPQKSADWWDDLFIKMHNQHKGIRRNSSFINQKLRIILFLIANRLYLKKIKKIRLSR</sequence>
<proteinExistence type="predicted"/>
<evidence type="ECO:0000313" key="2">
    <source>
        <dbReference type="EMBL" id="AIF18107.1"/>
    </source>
</evidence>
<organism evidence="2">
    <name type="scientific">uncultured marine thaumarchaeote KM3_82_A11</name>
    <dbReference type="NCBI Taxonomy" id="1456301"/>
    <lineage>
        <taxon>Archaea</taxon>
        <taxon>Nitrososphaerota</taxon>
        <taxon>environmental samples</taxon>
    </lineage>
</organism>
<dbReference type="GO" id="GO:0016757">
    <property type="term" value="F:glycosyltransferase activity"/>
    <property type="evidence" value="ECO:0007669"/>
    <property type="project" value="InterPro"/>
</dbReference>
<dbReference type="SUPFAM" id="SSF53756">
    <property type="entry name" value="UDP-Glycosyltransferase/glycogen phosphorylase"/>
    <property type="match status" value="1"/>
</dbReference>
<feature type="domain" description="Glycosyl transferase family 1" evidence="1">
    <location>
        <begin position="168"/>
        <end position="333"/>
    </location>
</feature>
<evidence type="ECO:0000259" key="1">
    <source>
        <dbReference type="Pfam" id="PF00534"/>
    </source>
</evidence>
<dbReference type="Gene3D" id="3.40.50.2000">
    <property type="entry name" value="Glycogen Phosphorylase B"/>
    <property type="match status" value="1"/>
</dbReference>
<reference evidence="2" key="1">
    <citation type="journal article" date="2014" name="Genome Biol. Evol.">
        <title>Pangenome evidence for extensive interdomain horizontal transfer affecting lineage core and shell genes in uncultured planktonic thaumarchaeota and euryarchaeota.</title>
        <authorList>
            <person name="Deschamps P."/>
            <person name="Zivanovic Y."/>
            <person name="Moreira D."/>
            <person name="Rodriguez-Valera F."/>
            <person name="Lopez-Garcia P."/>
        </authorList>
    </citation>
    <scope>NUCLEOTIDE SEQUENCE</scope>
</reference>
<dbReference type="AlphaFoldDB" id="A0A075HUL3"/>
<accession>A0A075HUL3</accession>
<dbReference type="InterPro" id="IPR001296">
    <property type="entry name" value="Glyco_trans_1"/>
</dbReference>
<name>A0A075HUL3_9ARCH</name>
<dbReference type="EMBL" id="KF901102">
    <property type="protein sequence ID" value="AIF18107.1"/>
    <property type="molecule type" value="Genomic_DNA"/>
</dbReference>